<gene>
    <name evidence="1" type="ORF">AZE42_12853</name>
</gene>
<organism evidence="1 2">
    <name type="scientific">Rhizopogon vesiculosus</name>
    <dbReference type="NCBI Taxonomy" id="180088"/>
    <lineage>
        <taxon>Eukaryota</taxon>
        <taxon>Fungi</taxon>
        <taxon>Dikarya</taxon>
        <taxon>Basidiomycota</taxon>
        <taxon>Agaricomycotina</taxon>
        <taxon>Agaricomycetes</taxon>
        <taxon>Agaricomycetidae</taxon>
        <taxon>Boletales</taxon>
        <taxon>Suillineae</taxon>
        <taxon>Rhizopogonaceae</taxon>
        <taxon>Rhizopogon</taxon>
    </lineage>
</organism>
<dbReference type="EMBL" id="LVVM01000841">
    <property type="protein sequence ID" value="OJA19843.1"/>
    <property type="molecule type" value="Genomic_DNA"/>
</dbReference>
<dbReference type="OrthoDB" id="391988at2759"/>
<name>A0A1J8QIT5_9AGAM</name>
<reference evidence="1 2" key="1">
    <citation type="submission" date="2016-03" db="EMBL/GenBank/DDBJ databases">
        <title>Comparative genomics of the ectomycorrhizal sister species Rhizopogon vinicolor and Rhizopogon vesiculosus (Basidiomycota: Boletales) reveals a divergence of the mating type B locus.</title>
        <authorList>
            <person name="Mujic A.B."/>
            <person name="Kuo A."/>
            <person name="Tritt A."/>
            <person name="Lipzen A."/>
            <person name="Chen C."/>
            <person name="Johnson J."/>
            <person name="Sharma A."/>
            <person name="Barry K."/>
            <person name="Grigoriev I.V."/>
            <person name="Spatafora J.W."/>
        </authorList>
    </citation>
    <scope>NUCLEOTIDE SEQUENCE [LARGE SCALE GENOMIC DNA]</scope>
    <source>
        <strain evidence="1 2">AM-OR11-056</strain>
    </source>
</reference>
<dbReference type="AlphaFoldDB" id="A0A1J8QIT5"/>
<accession>A0A1J8QIT5</accession>
<evidence type="ECO:0000313" key="1">
    <source>
        <dbReference type="EMBL" id="OJA19843.1"/>
    </source>
</evidence>
<sequence length="315" mass="34810">MASGSSTSIPAYLHISGISINFSKSSKIIESAEVRLCGVPKCIVGGRDASAGTIKKLREKFDQPMKLSRGDVFSVCLLCKTRFSKDNNEDIDFDMADMFRTWVNGVLWSHEYRKSHDGIVIVVRLVGNAVTSTSGKPVSPASSEQAVNVNSSEEPLEIHPSTYEIFRICPRICFEIPRAGGQLLEAGAEHFLKLKSDGVLGKIPVVVVLMKYDKFMDCVERTLNDIDLDGLSDDAVKDVVRKRADAELHNICAQPLEKIARVDIPCAMVSTKETHKGVIARLIQITKERICQHVMSDASVMTSITQRVDRKLKIC</sequence>
<proteinExistence type="predicted"/>
<keyword evidence="2" id="KW-1185">Reference proteome</keyword>
<comment type="caution">
    <text evidence="1">The sequence shown here is derived from an EMBL/GenBank/DDBJ whole genome shotgun (WGS) entry which is preliminary data.</text>
</comment>
<protein>
    <submittedName>
        <fullName evidence="1">Uncharacterized protein</fullName>
    </submittedName>
</protein>
<dbReference type="Proteomes" id="UP000183567">
    <property type="component" value="Unassembled WGS sequence"/>
</dbReference>
<evidence type="ECO:0000313" key="2">
    <source>
        <dbReference type="Proteomes" id="UP000183567"/>
    </source>
</evidence>